<feature type="compositionally biased region" description="Basic and acidic residues" evidence="10">
    <location>
        <begin position="301"/>
        <end position="314"/>
    </location>
</feature>
<evidence type="ECO:0000256" key="9">
    <source>
        <dbReference type="RuleBase" id="RU368027"/>
    </source>
</evidence>
<feature type="compositionally biased region" description="Polar residues" evidence="10">
    <location>
        <begin position="1"/>
        <end position="10"/>
    </location>
</feature>
<feature type="region of interest" description="Disordered" evidence="10">
    <location>
        <begin position="228"/>
        <end position="264"/>
    </location>
</feature>
<feature type="region of interest" description="Disordered" evidence="10">
    <location>
        <begin position="1"/>
        <end position="106"/>
    </location>
</feature>
<evidence type="ECO:0000256" key="5">
    <source>
        <dbReference type="ARBA" id="ARBA00023054"/>
    </source>
</evidence>
<evidence type="ECO:0000256" key="7">
    <source>
        <dbReference type="ARBA" id="ARBA00023274"/>
    </source>
</evidence>
<evidence type="ECO:0000256" key="4">
    <source>
        <dbReference type="ARBA" id="ARBA00022552"/>
    </source>
</evidence>
<sequence length="343" mass="38762">GAETTASSSKLFARKVSPVIEGSDSDSGDENPGLSSSSNTGGSYIGGDVEEGDGDDVDAPRVAQWVDEDELDLEDENESPQIEKPLKLVESDESENEGELPEVVDLKGQEKEKIEWSLEPRKDIAKRSNKHAPIEVTSKRPVTRKRTVVEVKAAQARDPRFLPLAGEFSAEKFQKSYGFLAESHKKELDTLRENLKRARRVLVSSPRDTYEERAEEVHRLELAVKRAESQVNKDRREKVEQEALAKVSKEERERRKQGKGEWHLKTSKIRSINLVRLDTNTTTTAQKREILTKARYEALDADGGKRAVKKVMEKRQKKIGQKEKKSRPRPPSEGGDRKRRRVG</sequence>
<comment type="subcellular location">
    <subcellularLocation>
        <location evidence="1 9">Nucleus</location>
        <location evidence="1 9">Nucleolus</location>
    </subcellularLocation>
</comment>
<comment type="similarity">
    <text evidence="2 9">Belongs to the RRP36 family.</text>
</comment>
<proteinExistence type="inferred from homology"/>
<dbReference type="Proteomes" id="UP000717328">
    <property type="component" value="Unassembled WGS sequence"/>
</dbReference>
<feature type="compositionally biased region" description="Acidic residues" evidence="10">
    <location>
        <begin position="66"/>
        <end position="78"/>
    </location>
</feature>
<evidence type="ECO:0000256" key="8">
    <source>
        <dbReference type="ARBA" id="ARBA00025053"/>
    </source>
</evidence>
<feature type="compositionally biased region" description="Polar residues" evidence="10">
    <location>
        <begin position="33"/>
        <end position="42"/>
    </location>
</feature>
<evidence type="ECO:0000313" key="11">
    <source>
        <dbReference type="EMBL" id="KAG5649901.1"/>
    </source>
</evidence>
<keyword evidence="3 9" id="KW-0690">Ribosome biogenesis</keyword>
<keyword evidence="7 9" id="KW-0687">Ribonucleoprotein</keyword>
<protein>
    <recommendedName>
        <fullName evidence="9">rRNA biogenesis protein RRP36</fullName>
    </recommendedName>
</protein>
<dbReference type="Pfam" id="PF06102">
    <property type="entry name" value="RRP36"/>
    <property type="match status" value="1"/>
</dbReference>
<comment type="function">
    <text evidence="8 9">Component of the 90S pre-ribosome involved in the maturation of rRNAs. Required for early cleavages of the pre-RNAs in the 40S ribosomal subunit maturation pathway.</text>
</comment>
<dbReference type="GO" id="GO:0030686">
    <property type="term" value="C:90S preribosome"/>
    <property type="evidence" value="ECO:0007669"/>
    <property type="project" value="TreeGrafter"/>
</dbReference>
<evidence type="ECO:0000313" key="12">
    <source>
        <dbReference type="Proteomes" id="UP000717328"/>
    </source>
</evidence>
<dbReference type="GO" id="GO:0005730">
    <property type="term" value="C:nucleolus"/>
    <property type="evidence" value="ECO:0007669"/>
    <property type="project" value="UniProtKB-SubCell"/>
</dbReference>
<evidence type="ECO:0000256" key="1">
    <source>
        <dbReference type="ARBA" id="ARBA00004604"/>
    </source>
</evidence>
<keyword evidence="4 9" id="KW-0698">rRNA processing</keyword>
<organism evidence="11 12">
    <name type="scientific">Sphagnurus paluster</name>
    <dbReference type="NCBI Taxonomy" id="117069"/>
    <lineage>
        <taxon>Eukaryota</taxon>
        <taxon>Fungi</taxon>
        <taxon>Dikarya</taxon>
        <taxon>Basidiomycota</taxon>
        <taxon>Agaricomycotina</taxon>
        <taxon>Agaricomycetes</taxon>
        <taxon>Agaricomycetidae</taxon>
        <taxon>Agaricales</taxon>
        <taxon>Tricholomatineae</taxon>
        <taxon>Lyophyllaceae</taxon>
        <taxon>Sphagnurus</taxon>
    </lineage>
</organism>
<dbReference type="PANTHER" id="PTHR21738:SF0">
    <property type="entry name" value="RIBOSOMAL RNA PROCESSING PROTEIN 36 HOMOLOG"/>
    <property type="match status" value="1"/>
</dbReference>
<feature type="region of interest" description="Disordered" evidence="10">
    <location>
        <begin position="301"/>
        <end position="343"/>
    </location>
</feature>
<feature type="compositionally biased region" description="Acidic residues" evidence="10">
    <location>
        <begin position="91"/>
        <end position="102"/>
    </location>
</feature>
<reference evidence="11" key="1">
    <citation type="submission" date="2021-02" db="EMBL/GenBank/DDBJ databases">
        <authorList>
            <person name="Nieuwenhuis M."/>
            <person name="Van De Peppel L.J.J."/>
        </authorList>
    </citation>
    <scope>NUCLEOTIDE SEQUENCE</scope>
    <source>
        <strain evidence="11">D49</strain>
    </source>
</reference>
<accession>A0A9P7KF55</accession>
<feature type="compositionally biased region" description="Basic residues" evidence="10">
    <location>
        <begin position="315"/>
        <end position="328"/>
    </location>
</feature>
<dbReference type="PANTHER" id="PTHR21738">
    <property type="entry name" value="RIBOSOMAL RNA PROCESSING PROTEIN 36 HOMOLOG"/>
    <property type="match status" value="1"/>
</dbReference>
<evidence type="ECO:0000256" key="6">
    <source>
        <dbReference type="ARBA" id="ARBA00023242"/>
    </source>
</evidence>
<dbReference type="OrthoDB" id="448446at2759"/>
<keyword evidence="12" id="KW-1185">Reference proteome</keyword>
<dbReference type="InterPro" id="IPR009292">
    <property type="entry name" value="RRP36"/>
</dbReference>
<dbReference type="AlphaFoldDB" id="A0A9P7KF55"/>
<evidence type="ECO:0000256" key="2">
    <source>
        <dbReference type="ARBA" id="ARBA00009418"/>
    </source>
</evidence>
<comment type="caution">
    <text evidence="11">The sequence shown here is derived from an EMBL/GenBank/DDBJ whole genome shotgun (WGS) entry which is preliminary data.</text>
</comment>
<gene>
    <name evidence="11" type="ORF">H0H81_001562</name>
</gene>
<evidence type="ECO:0000256" key="10">
    <source>
        <dbReference type="SAM" id="MobiDB-lite"/>
    </source>
</evidence>
<feature type="compositionally biased region" description="Acidic residues" evidence="10">
    <location>
        <begin position="48"/>
        <end position="57"/>
    </location>
</feature>
<reference evidence="11" key="2">
    <citation type="submission" date="2021-10" db="EMBL/GenBank/DDBJ databases">
        <title>Phylogenomics reveals ancestral predisposition of the termite-cultivated fungus Termitomyces towards a domesticated lifestyle.</title>
        <authorList>
            <person name="Auxier B."/>
            <person name="Grum-Grzhimaylo A."/>
            <person name="Cardenas M.E."/>
            <person name="Lodge J.D."/>
            <person name="Laessoe T."/>
            <person name="Pedersen O."/>
            <person name="Smith M.E."/>
            <person name="Kuyper T.W."/>
            <person name="Franco-Molano E.A."/>
            <person name="Baroni T.J."/>
            <person name="Aanen D.K."/>
        </authorList>
    </citation>
    <scope>NUCLEOTIDE SEQUENCE</scope>
    <source>
        <strain evidence="11">D49</strain>
    </source>
</reference>
<evidence type="ECO:0000256" key="3">
    <source>
        <dbReference type="ARBA" id="ARBA00022517"/>
    </source>
</evidence>
<keyword evidence="5" id="KW-0175">Coiled coil</keyword>
<feature type="non-terminal residue" evidence="11">
    <location>
        <position position="343"/>
    </location>
</feature>
<name>A0A9P7KF55_9AGAR</name>
<keyword evidence="6 9" id="KW-0539">Nucleus</keyword>
<dbReference type="GO" id="GO:0000462">
    <property type="term" value="P:maturation of SSU-rRNA from tricistronic rRNA transcript (SSU-rRNA, 5.8S rRNA, LSU-rRNA)"/>
    <property type="evidence" value="ECO:0007669"/>
    <property type="project" value="TreeGrafter"/>
</dbReference>
<comment type="subunit">
    <text evidence="9">Associates with 90S and pre-40S pre-ribosomal particles.</text>
</comment>
<dbReference type="EMBL" id="JABCKI010000648">
    <property type="protein sequence ID" value="KAG5649901.1"/>
    <property type="molecule type" value="Genomic_DNA"/>
</dbReference>